<dbReference type="InterPro" id="IPR003953">
    <property type="entry name" value="FAD-dep_OxRdtase_2_FAD-bd"/>
</dbReference>
<keyword evidence="4" id="KW-0560">Oxidoreductase</keyword>
<keyword evidence="2" id="KW-0285">Flavoprotein</keyword>
<dbReference type="RefSeq" id="WP_225239560.1">
    <property type="nucleotide sequence ID" value="NZ_JAHYBX010000006.1"/>
</dbReference>
<name>A0ABS7YFN9_9BURK</name>
<dbReference type="SUPFAM" id="SSF51905">
    <property type="entry name" value="FAD/NAD(P)-binding domain"/>
    <property type="match status" value="1"/>
</dbReference>
<accession>A0ABS7YFN9</accession>
<keyword evidence="7" id="KW-1185">Reference proteome</keyword>
<reference evidence="6 7" key="1">
    <citation type="submission" date="2021-07" db="EMBL/GenBank/DDBJ databases">
        <title>Characterization of Violacein-producing bacteria and related species.</title>
        <authorList>
            <person name="Wilson H.S."/>
            <person name="De Leon M.E."/>
        </authorList>
    </citation>
    <scope>NUCLEOTIDE SEQUENCE [LARGE SCALE GENOMIC DNA]</scope>
    <source>
        <strain evidence="6 7">HSC-2F05</strain>
    </source>
</reference>
<evidence type="ECO:0000313" key="6">
    <source>
        <dbReference type="EMBL" id="MCA1857344.1"/>
    </source>
</evidence>
<comment type="caution">
    <text evidence="6">The sequence shown here is derived from an EMBL/GenBank/DDBJ whole genome shotgun (WGS) entry which is preliminary data.</text>
</comment>
<dbReference type="Proteomes" id="UP001198602">
    <property type="component" value="Unassembled WGS sequence"/>
</dbReference>
<proteinExistence type="predicted"/>
<dbReference type="PANTHER" id="PTHR43400:SF10">
    <property type="entry name" value="3-OXOSTEROID 1-DEHYDROGENASE"/>
    <property type="match status" value="1"/>
</dbReference>
<gene>
    <name evidence="6" type="ORF">LE190_15630</name>
</gene>
<evidence type="ECO:0000259" key="5">
    <source>
        <dbReference type="Pfam" id="PF00890"/>
    </source>
</evidence>
<dbReference type="Pfam" id="PF00890">
    <property type="entry name" value="FAD_binding_2"/>
    <property type="match status" value="1"/>
</dbReference>
<dbReference type="InterPro" id="IPR050315">
    <property type="entry name" value="FAD-oxidoreductase_2"/>
</dbReference>
<evidence type="ECO:0000256" key="3">
    <source>
        <dbReference type="ARBA" id="ARBA00022827"/>
    </source>
</evidence>
<sequence>MASLHSVTQWDEEADVVIAGFGLAAACTAIEAREHDPDAEILILEKMPEKYVGGNSRVAGQSLLISQNVQALVEYQRAMSTSNPIPEDMLVEWAERMVRLEPWIEARAAEVGATYLHGTGFTDRAAVREFPDLGAEEAVHHTATILPLPSGVWLAFKANVDKRNVRYRFDSRVVDLIQDPDTLEVFGLVIEQDGQRRNIRARRGVVMATGGFENNLDMHRNYFGLARAHPLGTPGNTGDGLKILQKAGADMWHLRNRGQSGGIWPGFSFPGHDTVFLRQLFFQTFSWIDVAEDNRRFVNETAELQLTHYKEKIRGEWVDTAHHRVGRIHMIFDDITRAHNTLITKVMTWNAVVEAYPWSEDNMVEIDKGWIVRADSIEELAHKIGRDPAQLAATVREYNDACAAGVDPEYGRTAATMMPIAQGPFYAIEVVPAIVCTGGGARRNIESEVLDHGGKPIPRLYEAGELGSMFSNLYQNGSYLTEAMISGRAAGKNAVALAPWTDAQ</sequence>
<evidence type="ECO:0000313" key="7">
    <source>
        <dbReference type="Proteomes" id="UP001198602"/>
    </source>
</evidence>
<evidence type="ECO:0000256" key="2">
    <source>
        <dbReference type="ARBA" id="ARBA00022630"/>
    </source>
</evidence>
<evidence type="ECO:0000256" key="4">
    <source>
        <dbReference type="ARBA" id="ARBA00023002"/>
    </source>
</evidence>
<comment type="cofactor">
    <cofactor evidence="1">
        <name>FAD</name>
        <dbReference type="ChEBI" id="CHEBI:57692"/>
    </cofactor>
</comment>
<protein>
    <submittedName>
        <fullName evidence="6">FAD-binding protein</fullName>
    </submittedName>
</protein>
<keyword evidence="3" id="KW-0274">FAD</keyword>
<dbReference type="Gene3D" id="3.50.50.60">
    <property type="entry name" value="FAD/NAD(P)-binding domain"/>
    <property type="match status" value="1"/>
</dbReference>
<feature type="domain" description="FAD-dependent oxidoreductase 2 FAD-binding" evidence="5">
    <location>
        <begin position="15"/>
        <end position="478"/>
    </location>
</feature>
<dbReference type="InterPro" id="IPR036188">
    <property type="entry name" value="FAD/NAD-bd_sf"/>
</dbReference>
<dbReference type="PANTHER" id="PTHR43400">
    <property type="entry name" value="FUMARATE REDUCTASE"/>
    <property type="match status" value="1"/>
</dbReference>
<dbReference type="EMBL" id="JAHYBX010000006">
    <property type="protein sequence ID" value="MCA1857344.1"/>
    <property type="molecule type" value="Genomic_DNA"/>
</dbReference>
<dbReference type="InterPro" id="IPR027477">
    <property type="entry name" value="Succ_DH/fumarate_Rdtase_cat_sf"/>
</dbReference>
<evidence type="ECO:0000256" key="1">
    <source>
        <dbReference type="ARBA" id="ARBA00001974"/>
    </source>
</evidence>
<dbReference type="SUPFAM" id="SSF56425">
    <property type="entry name" value="Succinate dehydrogenase/fumarate reductase flavoprotein, catalytic domain"/>
    <property type="match status" value="1"/>
</dbReference>
<dbReference type="Gene3D" id="3.90.700.10">
    <property type="entry name" value="Succinate dehydrogenase/fumarate reductase flavoprotein, catalytic domain"/>
    <property type="match status" value="1"/>
</dbReference>
<organism evidence="6 7">
    <name type="scientific">Massilia hydrophila</name>
    <dbReference type="NCBI Taxonomy" id="3044279"/>
    <lineage>
        <taxon>Bacteria</taxon>
        <taxon>Pseudomonadati</taxon>
        <taxon>Pseudomonadota</taxon>
        <taxon>Betaproteobacteria</taxon>
        <taxon>Burkholderiales</taxon>
        <taxon>Oxalobacteraceae</taxon>
        <taxon>Telluria group</taxon>
        <taxon>Massilia</taxon>
    </lineage>
</organism>